<reference evidence="3" key="1">
    <citation type="journal article" date="2013" name="Nature">
        <title>Draft genome of the wheat A-genome progenitor Triticum urartu.</title>
        <authorList>
            <person name="Ling H.Q."/>
            <person name="Zhao S."/>
            <person name="Liu D."/>
            <person name="Wang J."/>
            <person name="Sun H."/>
            <person name="Zhang C."/>
            <person name="Fan H."/>
            <person name="Li D."/>
            <person name="Dong L."/>
            <person name="Tao Y."/>
            <person name="Gao C."/>
            <person name="Wu H."/>
            <person name="Li Y."/>
            <person name="Cui Y."/>
            <person name="Guo X."/>
            <person name="Zheng S."/>
            <person name="Wang B."/>
            <person name="Yu K."/>
            <person name="Liang Q."/>
            <person name="Yang W."/>
            <person name="Lou X."/>
            <person name="Chen J."/>
            <person name="Feng M."/>
            <person name="Jian J."/>
            <person name="Zhang X."/>
            <person name="Luo G."/>
            <person name="Jiang Y."/>
            <person name="Liu J."/>
            <person name="Wang Z."/>
            <person name="Sha Y."/>
            <person name="Zhang B."/>
            <person name="Wu H."/>
            <person name="Tang D."/>
            <person name="Shen Q."/>
            <person name="Xue P."/>
            <person name="Zou S."/>
            <person name="Wang X."/>
            <person name="Liu X."/>
            <person name="Wang F."/>
            <person name="Yang Y."/>
            <person name="An X."/>
            <person name="Dong Z."/>
            <person name="Zhang K."/>
            <person name="Zhang X."/>
            <person name="Luo M.C."/>
            <person name="Dvorak J."/>
            <person name="Tong Y."/>
            <person name="Wang J."/>
            <person name="Yang H."/>
            <person name="Li Z."/>
            <person name="Wang D."/>
            <person name="Zhang A."/>
            <person name="Wang J."/>
        </authorList>
    </citation>
    <scope>NUCLEOTIDE SEQUENCE</scope>
    <source>
        <strain evidence="3">cv. G1812</strain>
    </source>
</reference>
<reference evidence="2" key="3">
    <citation type="submission" date="2022-06" db="UniProtKB">
        <authorList>
            <consortium name="EnsemblPlants"/>
        </authorList>
    </citation>
    <scope>IDENTIFICATION</scope>
</reference>
<protein>
    <submittedName>
        <fullName evidence="2">Uncharacterized protein</fullName>
    </submittedName>
</protein>
<feature type="compositionally biased region" description="Low complexity" evidence="1">
    <location>
        <begin position="51"/>
        <end position="67"/>
    </location>
</feature>
<accession>A0A8R7UGK7</accession>
<name>A0A8R7UGK7_TRIUA</name>
<evidence type="ECO:0000313" key="3">
    <source>
        <dbReference type="Proteomes" id="UP000015106"/>
    </source>
</evidence>
<feature type="compositionally biased region" description="Polar residues" evidence="1">
    <location>
        <begin position="13"/>
        <end position="33"/>
    </location>
</feature>
<evidence type="ECO:0000313" key="2">
    <source>
        <dbReference type="EnsemblPlants" id="TuG1812G0500001446.01.T01.cds260528"/>
    </source>
</evidence>
<evidence type="ECO:0000256" key="1">
    <source>
        <dbReference type="SAM" id="MobiDB-lite"/>
    </source>
</evidence>
<reference evidence="2" key="2">
    <citation type="submission" date="2018-03" db="EMBL/GenBank/DDBJ databases">
        <title>The Triticum urartu genome reveals the dynamic nature of wheat genome evolution.</title>
        <authorList>
            <person name="Ling H."/>
            <person name="Ma B."/>
            <person name="Shi X."/>
            <person name="Liu H."/>
            <person name="Dong L."/>
            <person name="Sun H."/>
            <person name="Cao Y."/>
            <person name="Gao Q."/>
            <person name="Zheng S."/>
            <person name="Li Y."/>
            <person name="Yu Y."/>
            <person name="Du H."/>
            <person name="Qi M."/>
            <person name="Li Y."/>
            <person name="Yu H."/>
            <person name="Cui Y."/>
            <person name="Wang N."/>
            <person name="Chen C."/>
            <person name="Wu H."/>
            <person name="Zhao Y."/>
            <person name="Zhang J."/>
            <person name="Li Y."/>
            <person name="Zhou W."/>
            <person name="Zhang B."/>
            <person name="Hu W."/>
            <person name="Eijk M."/>
            <person name="Tang J."/>
            <person name="Witsenboer H."/>
            <person name="Zhao S."/>
            <person name="Li Z."/>
            <person name="Zhang A."/>
            <person name="Wang D."/>
            <person name="Liang C."/>
        </authorList>
    </citation>
    <scope>NUCLEOTIDE SEQUENCE [LARGE SCALE GENOMIC DNA]</scope>
    <source>
        <strain evidence="2">cv. G1812</strain>
    </source>
</reference>
<organism evidence="2 3">
    <name type="scientific">Triticum urartu</name>
    <name type="common">Red wild einkorn</name>
    <name type="synonym">Crithodium urartu</name>
    <dbReference type="NCBI Taxonomy" id="4572"/>
    <lineage>
        <taxon>Eukaryota</taxon>
        <taxon>Viridiplantae</taxon>
        <taxon>Streptophyta</taxon>
        <taxon>Embryophyta</taxon>
        <taxon>Tracheophyta</taxon>
        <taxon>Spermatophyta</taxon>
        <taxon>Magnoliopsida</taxon>
        <taxon>Liliopsida</taxon>
        <taxon>Poales</taxon>
        <taxon>Poaceae</taxon>
        <taxon>BOP clade</taxon>
        <taxon>Pooideae</taxon>
        <taxon>Triticodae</taxon>
        <taxon>Triticeae</taxon>
        <taxon>Triticinae</taxon>
        <taxon>Triticum</taxon>
    </lineage>
</organism>
<feature type="region of interest" description="Disordered" evidence="1">
    <location>
        <begin position="1"/>
        <end position="116"/>
    </location>
</feature>
<dbReference type="AlphaFoldDB" id="A0A8R7UGK7"/>
<sequence>MAGHLLPPLRPQGTLSHNSGHQPASPAGATTTVHCCPSPAFQIAPPLPVGSCRSSLPTTRSPSSPASHHLDGVATGRPRRRPQPRSCSQTSSSAASPSLPYALTTSILHAPTSPPA</sequence>
<dbReference type="Proteomes" id="UP000015106">
    <property type="component" value="Chromosome 5"/>
</dbReference>
<feature type="compositionally biased region" description="Low complexity" evidence="1">
    <location>
        <begin position="84"/>
        <end position="100"/>
    </location>
</feature>
<dbReference type="Gramene" id="TuG1812G0500001446.01.T01">
    <property type="protein sequence ID" value="TuG1812G0500001446.01.T01.cds260528"/>
    <property type="gene ID" value="TuG1812G0500001446.01"/>
</dbReference>
<keyword evidence="3" id="KW-1185">Reference proteome</keyword>
<dbReference type="EnsemblPlants" id="TuG1812G0500001446.01.T01">
    <property type="protein sequence ID" value="TuG1812G0500001446.01.T01.cds260528"/>
    <property type="gene ID" value="TuG1812G0500001446.01"/>
</dbReference>
<proteinExistence type="predicted"/>